<evidence type="ECO:0000313" key="2">
    <source>
        <dbReference type="EMBL" id="CAE0664842.1"/>
    </source>
</evidence>
<reference evidence="2" key="1">
    <citation type="submission" date="2021-01" db="EMBL/GenBank/DDBJ databases">
        <authorList>
            <person name="Corre E."/>
            <person name="Pelletier E."/>
            <person name="Niang G."/>
            <person name="Scheremetjew M."/>
            <person name="Finn R."/>
            <person name="Kale V."/>
            <person name="Holt S."/>
            <person name="Cochrane G."/>
            <person name="Meng A."/>
            <person name="Brown T."/>
            <person name="Cohen L."/>
        </authorList>
    </citation>
    <scope>NUCLEOTIDE SEQUENCE</scope>
    <source>
        <strain evidence="2">CCCM811</strain>
    </source>
</reference>
<gene>
    <name evidence="2" type="ORF">LGLO00237_LOCUS16447</name>
</gene>
<evidence type="ECO:0000256" key="1">
    <source>
        <dbReference type="SAM" id="MobiDB-lite"/>
    </source>
</evidence>
<proteinExistence type="predicted"/>
<sequence length="104" mass="10896">MDPFAPPPSLVCLKISMSCSCCSSHVCTWDPTQRRSRIAGGATHLCGEDARSSATPSLPPGPINDSSPPVNSICNKFNSVVSCGANEGGGRAEESKRDRSNMLT</sequence>
<accession>A0A7S3YX40</accession>
<organism evidence="2">
    <name type="scientific">Lotharella globosa</name>
    <dbReference type="NCBI Taxonomy" id="91324"/>
    <lineage>
        <taxon>Eukaryota</taxon>
        <taxon>Sar</taxon>
        <taxon>Rhizaria</taxon>
        <taxon>Cercozoa</taxon>
        <taxon>Chlorarachniophyceae</taxon>
        <taxon>Lotharella</taxon>
    </lineage>
</organism>
<dbReference type="AlphaFoldDB" id="A0A7S3YX40"/>
<feature type="region of interest" description="Disordered" evidence="1">
    <location>
        <begin position="85"/>
        <end position="104"/>
    </location>
</feature>
<protein>
    <submittedName>
        <fullName evidence="2">Uncharacterized protein</fullName>
    </submittedName>
</protein>
<dbReference type="EMBL" id="HBIV01022859">
    <property type="protein sequence ID" value="CAE0664842.1"/>
    <property type="molecule type" value="Transcribed_RNA"/>
</dbReference>
<name>A0A7S3YX40_9EUKA</name>
<feature type="compositionally biased region" description="Basic and acidic residues" evidence="1">
    <location>
        <begin position="90"/>
        <end position="104"/>
    </location>
</feature>